<evidence type="ECO:0000259" key="2">
    <source>
        <dbReference type="Pfam" id="PF10608"/>
    </source>
</evidence>
<gene>
    <name evidence="3" type="ORF">EXN66_Car006303</name>
</gene>
<sequence length="174" mass="18613">MEVARELRDEGTLGRDGGTLGREGGTLGRDGGTLGREGGTLGRKGGTLGRDGGTLGRDGGTLGRDGGTMGRDGGTLGRDGGTWRREGVGFGTMERERERSLGRDGSLGRRCDLRGAELVQVAERQLSHIQHVHGYVTHTHITPAQEVIKAAIRGDSVVSHHKFKVCPWEKFRQS</sequence>
<feature type="compositionally biased region" description="Basic and acidic residues" evidence="1">
    <location>
        <begin position="1"/>
        <end position="13"/>
    </location>
</feature>
<dbReference type="AlphaFoldDB" id="A0A6G1PK05"/>
<evidence type="ECO:0000313" key="3">
    <source>
        <dbReference type="EMBL" id="KAF3690630.1"/>
    </source>
</evidence>
<dbReference type="EMBL" id="CM015717">
    <property type="protein sequence ID" value="KAF3690630.1"/>
    <property type="molecule type" value="Genomic_DNA"/>
</dbReference>
<organism evidence="3 4">
    <name type="scientific">Channa argus</name>
    <name type="common">Northern snakehead</name>
    <name type="synonym">Ophicephalus argus</name>
    <dbReference type="NCBI Taxonomy" id="215402"/>
    <lineage>
        <taxon>Eukaryota</taxon>
        <taxon>Metazoa</taxon>
        <taxon>Chordata</taxon>
        <taxon>Craniata</taxon>
        <taxon>Vertebrata</taxon>
        <taxon>Euteleostomi</taxon>
        <taxon>Actinopterygii</taxon>
        <taxon>Neopterygii</taxon>
        <taxon>Teleostei</taxon>
        <taxon>Neoteleostei</taxon>
        <taxon>Acanthomorphata</taxon>
        <taxon>Anabantaria</taxon>
        <taxon>Anabantiformes</taxon>
        <taxon>Channoidei</taxon>
        <taxon>Channidae</taxon>
        <taxon>Channa</taxon>
    </lineage>
</organism>
<reference evidence="4" key="2">
    <citation type="submission" date="2019-02" db="EMBL/GenBank/DDBJ databases">
        <title>Opniocepnalus argus Var Kimnra genome.</title>
        <authorList>
            <person name="Zhou C."/>
            <person name="Xiao S."/>
        </authorList>
    </citation>
    <scope>NUCLEOTIDE SEQUENCE [LARGE SCALE GENOMIC DNA]</scope>
</reference>
<dbReference type="InterPro" id="IPR019590">
    <property type="entry name" value="DLG1_PEST_dom"/>
</dbReference>
<dbReference type="Proteomes" id="UP000503349">
    <property type="component" value="Chromosome 6"/>
</dbReference>
<feature type="domain" description="Disks large homologue 1 N-terminal PEST" evidence="2">
    <location>
        <begin position="113"/>
        <end position="146"/>
    </location>
</feature>
<proteinExistence type="predicted"/>
<feature type="compositionally biased region" description="Gly residues" evidence="1">
    <location>
        <begin position="14"/>
        <end position="80"/>
    </location>
</feature>
<protein>
    <submittedName>
        <fullName evidence="3">Disks large-like protein 1 Synapse-associated protein 97A</fullName>
    </submittedName>
</protein>
<evidence type="ECO:0000256" key="1">
    <source>
        <dbReference type="SAM" id="MobiDB-lite"/>
    </source>
</evidence>
<evidence type="ECO:0000313" key="4">
    <source>
        <dbReference type="Proteomes" id="UP000503349"/>
    </source>
</evidence>
<name>A0A6G1PK05_CHAAH</name>
<feature type="region of interest" description="Disordered" evidence="1">
    <location>
        <begin position="1"/>
        <end position="81"/>
    </location>
</feature>
<reference evidence="3 4" key="1">
    <citation type="submission" date="2019-02" db="EMBL/GenBank/DDBJ databases">
        <title>Opniocepnalus argus genome.</title>
        <authorList>
            <person name="Zhou C."/>
            <person name="Xiao S."/>
        </authorList>
    </citation>
    <scope>NUCLEOTIDE SEQUENCE [LARGE SCALE GENOMIC DNA]</scope>
    <source>
        <strain evidence="3">OARG1902GOOAL</strain>
        <tissue evidence="3">Muscle</tissue>
    </source>
</reference>
<dbReference type="Pfam" id="PF10608">
    <property type="entry name" value="MAGUK_N_PEST"/>
    <property type="match status" value="1"/>
</dbReference>
<keyword evidence="4" id="KW-1185">Reference proteome</keyword>
<accession>A0A6G1PK05</accession>